<feature type="region of interest" description="Disordered" evidence="1">
    <location>
        <begin position="1"/>
        <end position="101"/>
    </location>
</feature>
<dbReference type="AlphaFoldDB" id="A0A921QYI9"/>
<accession>A0A921QYI9</accession>
<feature type="compositionally biased region" description="Polar residues" evidence="1">
    <location>
        <begin position="1"/>
        <end position="13"/>
    </location>
</feature>
<dbReference type="EMBL" id="CM027684">
    <property type="protein sequence ID" value="KAG0529804.1"/>
    <property type="molecule type" value="Genomic_DNA"/>
</dbReference>
<feature type="compositionally biased region" description="Basic and acidic residues" evidence="1">
    <location>
        <begin position="23"/>
        <end position="46"/>
    </location>
</feature>
<dbReference type="Proteomes" id="UP000807115">
    <property type="component" value="Chromosome 5"/>
</dbReference>
<name>A0A921QYI9_SORBI</name>
<reference evidence="2" key="2">
    <citation type="submission" date="2020-10" db="EMBL/GenBank/DDBJ databases">
        <authorList>
            <person name="Cooper E.A."/>
            <person name="Brenton Z.W."/>
            <person name="Flinn B.S."/>
            <person name="Jenkins J."/>
            <person name="Shu S."/>
            <person name="Flowers D."/>
            <person name="Luo F."/>
            <person name="Wang Y."/>
            <person name="Xia P."/>
            <person name="Barry K."/>
            <person name="Daum C."/>
            <person name="Lipzen A."/>
            <person name="Yoshinaga Y."/>
            <person name="Schmutz J."/>
            <person name="Saski C."/>
            <person name="Vermerris W."/>
            <person name="Kresovich S."/>
        </authorList>
    </citation>
    <scope>NUCLEOTIDE SEQUENCE</scope>
</reference>
<protein>
    <submittedName>
        <fullName evidence="2">Uncharacterized protein</fullName>
    </submittedName>
</protein>
<evidence type="ECO:0000256" key="1">
    <source>
        <dbReference type="SAM" id="MobiDB-lite"/>
    </source>
</evidence>
<sequence length="101" mass="10980">MSASPLRRSSQPPATCAPLLVPEEIRSDDYGARSRRRKESEFDVLAHGEASTGGLTRVGAESDSSSARGEPRMALAGSQHSKSGRGEPRREVAYTRKSYHH</sequence>
<evidence type="ECO:0000313" key="2">
    <source>
        <dbReference type="EMBL" id="KAG0529804.1"/>
    </source>
</evidence>
<comment type="caution">
    <text evidence="2">The sequence shown here is derived from an EMBL/GenBank/DDBJ whole genome shotgun (WGS) entry which is preliminary data.</text>
</comment>
<organism evidence="2 3">
    <name type="scientific">Sorghum bicolor</name>
    <name type="common">Sorghum</name>
    <name type="synonym">Sorghum vulgare</name>
    <dbReference type="NCBI Taxonomy" id="4558"/>
    <lineage>
        <taxon>Eukaryota</taxon>
        <taxon>Viridiplantae</taxon>
        <taxon>Streptophyta</taxon>
        <taxon>Embryophyta</taxon>
        <taxon>Tracheophyta</taxon>
        <taxon>Spermatophyta</taxon>
        <taxon>Magnoliopsida</taxon>
        <taxon>Liliopsida</taxon>
        <taxon>Poales</taxon>
        <taxon>Poaceae</taxon>
        <taxon>PACMAD clade</taxon>
        <taxon>Panicoideae</taxon>
        <taxon>Andropogonodae</taxon>
        <taxon>Andropogoneae</taxon>
        <taxon>Sorghinae</taxon>
        <taxon>Sorghum</taxon>
    </lineage>
</organism>
<evidence type="ECO:0000313" key="3">
    <source>
        <dbReference type="Proteomes" id="UP000807115"/>
    </source>
</evidence>
<proteinExistence type="predicted"/>
<reference evidence="2" key="1">
    <citation type="journal article" date="2019" name="BMC Genomics">
        <title>A new reference genome for Sorghum bicolor reveals high levels of sequence similarity between sweet and grain genotypes: implications for the genetics of sugar metabolism.</title>
        <authorList>
            <person name="Cooper E.A."/>
            <person name="Brenton Z.W."/>
            <person name="Flinn B.S."/>
            <person name="Jenkins J."/>
            <person name="Shu S."/>
            <person name="Flowers D."/>
            <person name="Luo F."/>
            <person name="Wang Y."/>
            <person name="Xia P."/>
            <person name="Barry K."/>
            <person name="Daum C."/>
            <person name="Lipzen A."/>
            <person name="Yoshinaga Y."/>
            <person name="Schmutz J."/>
            <person name="Saski C."/>
            <person name="Vermerris W."/>
            <person name="Kresovich S."/>
        </authorList>
    </citation>
    <scope>NUCLEOTIDE SEQUENCE</scope>
</reference>
<feature type="compositionally biased region" description="Basic and acidic residues" evidence="1">
    <location>
        <begin position="84"/>
        <end position="94"/>
    </location>
</feature>
<gene>
    <name evidence="2" type="ORF">BDA96_05G128700</name>
</gene>